<evidence type="ECO:0000313" key="8">
    <source>
        <dbReference type="EMBL" id="SDU58267.1"/>
    </source>
</evidence>
<evidence type="ECO:0000256" key="5">
    <source>
        <dbReference type="ARBA" id="ARBA00023136"/>
    </source>
</evidence>
<comment type="subcellular location">
    <subcellularLocation>
        <location evidence="1">Cell membrane</location>
        <topology evidence="1">Multi-pass membrane protein</topology>
    </subcellularLocation>
</comment>
<feature type="transmembrane region" description="Helical" evidence="6">
    <location>
        <begin position="69"/>
        <end position="87"/>
    </location>
</feature>
<organism evidence="8 9">
    <name type="scientific">Jiangella alkaliphila</name>
    <dbReference type="NCBI Taxonomy" id="419479"/>
    <lineage>
        <taxon>Bacteria</taxon>
        <taxon>Bacillati</taxon>
        <taxon>Actinomycetota</taxon>
        <taxon>Actinomycetes</taxon>
        <taxon>Jiangellales</taxon>
        <taxon>Jiangellaceae</taxon>
        <taxon>Jiangella</taxon>
    </lineage>
</organism>
<keyword evidence="5 6" id="KW-0472">Membrane</keyword>
<feature type="transmembrane region" description="Helical" evidence="6">
    <location>
        <begin position="215"/>
        <end position="232"/>
    </location>
</feature>
<dbReference type="PANTHER" id="PTHR35007:SF3">
    <property type="entry name" value="POSSIBLE CONSERVED ALANINE RICH MEMBRANE PROTEIN"/>
    <property type="match status" value="1"/>
</dbReference>
<dbReference type="AlphaFoldDB" id="A0A1H2JPG9"/>
<evidence type="ECO:0000256" key="3">
    <source>
        <dbReference type="ARBA" id="ARBA00022692"/>
    </source>
</evidence>
<dbReference type="Pfam" id="PF00482">
    <property type="entry name" value="T2SSF"/>
    <property type="match status" value="1"/>
</dbReference>
<sequence>MSPTILLITLIGAAIGASVLLLVIAIRGSEPKPPSPGSSRSVVEKLGKQTVYGIIAGFVALLLTRWPVAAVGAGLLVAFWPALFGGAKEERTSIARLEGLASWTESLRDTIAGAVGLEQAIPATVYAASPSIQPQLRLLADRLRIRMPMPEALERFADDLDDASADLVVSALILNARLRGPGLRQVLSSLADSARAELDMRQRVMAGRASTRRSVQIVVGVSLVFMIGLSIINRDFVEPYNSAGGQMVLGVVIGIFAIGFLWMRRLAKFEMPARFLVTAETGEARA</sequence>
<proteinExistence type="predicted"/>
<dbReference type="RefSeq" id="WP_046767378.1">
    <property type="nucleotide sequence ID" value="NZ_KQ061221.1"/>
</dbReference>
<keyword evidence="9" id="KW-1185">Reference proteome</keyword>
<keyword evidence="3 6" id="KW-0812">Transmembrane</keyword>
<name>A0A1H2JPG9_9ACTN</name>
<feature type="transmembrane region" description="Helical" evidence="6">
    <location>
        <begin position="244"/>
        <end position="263"/>
    </location>
</feature>
<reference evidence="9" key="1">
    <citation type="submission" date="2016-10" db="EMBL/GenBank/DDBJ databases">
        <authorList>
            <person name="Varghese N."/>
            <person name="Submissions S."/>
        </authorList>
    </citation>
    <scope>NUCLEOTIDE SEQUENCE [LARGE SCALE GENOMIC DNA]</scope>
    <source>
        <strain evidence="9">DSM 45079</strain>
    </source>
</reference>
<protein>
    <submittedName>
        <fullName evidence="8">Flp pilus assembly protein TadB</fullName>
    </submittedName>
</protein>
<dbReference type="InterPro" id="IPR018076">
    <property type="entry name" value="T2SS_GspF_dom"/>
</dbReference>
<dbReference type="EMBL" id="LT629791">
    <property type="protein sequence ID" value="SDU58267.1"/>
    <property type="molecule type" value="Genomic_DNA"/>
</dbReference>
<feature type="domain" description="Type II secretion system protein GspF" evidence="7">
    <location>
        <begin position="104"/>
        <end position="228"/>
    </location>
</feature>
<dbReference type="STRING" id="419479.SAMN04488563_2927"/>
<dbReference type="PANTHER" id="PTHR35007">
    <property type="entry name" value="INTEGRAL MEMBRANE PROTEIN-RELATED"/>
    <property type="match status" value="1"/>
</dbReference>
<gene>
    <name evidence="8" type="ORF">SAMN04488563_2927</name>
</gene>
<evidence type="ECO:0000313" key="9">
    <source>
        <dbReference type="Proteomes" id="UP000182977"/>
    </source>
</evidence>
<evidence type="ECO:0000256" key="6">
    <source>
        <dbReference type="SAM" id="Phobius"/>
    </source>
</evidence>
<dbReference type="Proteomes" id="UP000182977">
    <property type="component" value="Chromosome I"/>
</dbReference>
<evidence type="ECO:0000256" key="1">
    <source>
        <dbReference type="ARBA" id="ARBA00004651"/>
    </source>
</evidence>
<feature type="transmembrane region" description="Helical" evidence="6">
    <location>
        <begin position="6"/>
        <end position="26"/>
    </location>
</feature>
<evidence type="ECO:0000259" key="7">
    <source>
        <dbReference type="Pfam" id="PF00482"/>
    </source>
</evidence>
<evidence type="ECO:0000256" key="2">
    <source>
        <dbReference type="ARBA" id="ARBA00022475"/>
    </source>
</evidence>
<keyword evidence="4 6" id="KW-1133">Transmembrane helix</keyword>
<accession>A0A1H2JPG9</accession>
<keyword evidence="2" id="KW-1003">Cell membrane</keyword>
<dbReference type="GO" id="GO:0005886">
    <property type="term" value="C:plasma membrane"/>
    <property type="evidence" value="ECO:0007669"/>
    <property type="project" value="UniProtKB-SubCell"/>
</dbReference>
<dbReference type="OrthoDB" id="5243396at2"/>
<evidence type="ECO:0000256" key="4">
    <source>
        <dbReference type="ARBA" id="ARBA00022989"/>
    </source>
</evidence>